<feature type="transmembrane region" description="Helical" evidence="10">
    <location>
        <begin position="157"/>
        <end position="176"/>
    </location>
</feature>
<protein>
    <submittedName>
        <fullName evidence="12">Copper-translocating P-type ATPase</fullName>
    </submittedName>
</protein>
<feature type="transmembrane region" description="Helical" evidence="10">
    <location>
        <begin position="98"/>
        <end position="120"/>
    </location>
</feature>
<dbReference type="InterPro" id="IPR027256">
    <property type="entry name" value="P-typ_ATPase_IB"/>
</dbReference>
<dbReference type="CDD" id="cd00371">
    <property type="entry name" value="HMA"/>
    <property type="match status" value="1"/>
</dbReference>
<dbReference type="InterPro" id="IPR036412">
    <property type="entry name" value="HAD-like_sf"/>
</dbReference>
<evidence type="ECO:0000313" key="13">
    <source>
        <dbReference type="Proteomes" id="UP000035860"/>
    </source>
</evidence>
<evidence type="ECO:0000259" key="11">
    <source>
        <dbReference type="PROSITE" id="PS50846"/>
    </source>
</evidence>
<dbReference type="Gene3D" id="3.40.50.1000">
    <property type="entry name" value="HAD superfamily/HAD-like"/>
    <property type="match status" value="1"/>
</dbReference>
<dbReference type="PANTHER" id="PTHR43520">
    <property type="entry name" value="ATP7, ISOFORM B"/>
    <property type="match status" value="1"/>
</dbReference>
<dbReference type="GO" id="GO:0005524">
    <property type="term" value="F:ATP binding"/>
    <property type="evidence" value="ECO:0007669"/>
    <property type="project" value="UniProtKB-UniRule"/>
</dbReference>
<keyword evidence="7" id="KW-1278">Translocase</keyword>
<feature type="transmembrane region" description="Helical" evidence="10">
    <location>
        <begin position="370"/>
        <end position="394"/>
    </location>
</feature>
<dbReference type="InterPro" id="IPR006121">
    <property type="entry name" value="HMA_dom"/>
</dbReference>
<dbReference type="NCBIfam" id="TIGR01525">
    <property type="entry name" value="ATPase-IB_hvy"/>
    <property type="match status" value="1"/>
</dbReference>
<dbReference type="OrthoDB" id="9814270at2"/>
<comment type="subcellular location">
    <subcellularLocation>
        <location evidence="10">Cell membrane</location>
    </subcellularLocation>
    <subcellularLocation>
        <location evidence="1">Endomembrane system</location>
        <topology evidence="1">Multi-pass membrane protein</topology>
    </subcellularLocation>
</comment>
<dbReference type="Pfam" id="PF00122">
    <property type="entry name" value="E1-E2_ATPase"/>
    <property type="match status" value="1"/>
</dbReference>
<dbReference type="Pfam" id="PF00403">
    <property type="entry name" value="HMA"/>
    <property type="match status" value="1"/>
</dbReference>
<dbReference type="SFLD" id="SFLDF00027">
    <property type="entry name" value="p-type_atpase"/>
    <property type="match status" value="1"/>
</dbReference>
<feature type="domain" description="HMA" evidence="11">
    <location>
        <begin position="16"/>
        <end position="80"/>
    </location>
</feature>
<evidence type="ECO:0000256" key="7">
    <source>
        <dbReference type="ARBA" id="ARBA00022967"/>
    </source>
</evidence>
<dbReference type="InterPro" id="IPR008250">
    <property type="entry name" value="ATPase_P-typ_transduc_dom_A_sf"/>
</dbReference>
<dbReference type="Gene3D" id="2.70.150.10">
    <property type="entry name" value="Calcium-transporting ATPase, cytoplasmic transduction domain A"/>
    <property type="match status" value="1"/>
</dbReference>
<keyword evidence="9 10" id="KW-0472">Membrane</keyword>
<dbReference type="PRINTS" id="PR00943">
    <property type="entry name" value="CUATPASE"/>
</dbReference>
<evidence type="ECO:0000256" key="10">
    <source>
        <dbReference type="RuleBase" id="RU362081"/>
    </source>
</evidence>
<keyword evidence="10" id="KW-1003">Cell membrane</keyword>
<dbReference type="Gene3D" id="3.30.70.100">
    <property type="match status" value="1"/>
</dbReference>
<dbReference type="PRINTS" id="PR00119">
    <property type="entry name" value="CATATPASE"/>
</dbReference>
<feature type="transmembrane region" description="Helical" evidence="10">
    <location>
        <begin position="694"/>
        <end position="710"/>
    </location>
</feature>
<organism evidence="12 13">
    <name type="scientific">Moraxella bovoculi 237</name>
    <dbReference type="NCBI Taxonomy" id="743974"/>
    <lineage>
        <taxon>Bacteria</taxon>
        <taxon>Pseudomonadati</taxon>
        <taxon>Pseudomonadota</taxon>
        <taxon>Gammaproteobacteria</taxon>
        <taxon>Moraxellales</taxon>
        <taxon>Moraxellaceae</taxon>
        <taxon>Moraxella</taxon>
    </lineage>
</organism>
<dbReference type="InterPro" id="IPR044492">
    <property type="entry name" value="P_typ_ATPase_HD_dom"/>
</dbReference>
<feature type="transmembrane region" description="Helical" evidence="10">
    <location>
        <begin position="126"/>
        <end position="145"/>
    </location>
</feature>
<dbReference type="PROSITE" id="PS50846">
    <property type="entry name" value="HMA_2"/>
    <property type="match status" value="1"/>
</dbReference>
<evidence type="ECO:0000313" key="12">
    <source>
        <dbReference type="EMBL" id="KDN26051.1"/>
    </source>
</evidence>
<gene>
    <name evidence="12" type="ORF">MBO_02640</name>
</gene>
<dbReference type="Pfam" id="PF00702">
    <property type="entry name" value="Hydrolase"/>
    <property type="match status" value="1"/>
</dbReference>
<feature type="transmembrane region" description="Helical" evidence="10">
    <location>
        <begin position="341"/>
        <end position="364"/>
    </location>
</feature>
<dbReference type="eggNOG" id="COG2217">
    <property type="taxonomic scope" value="Bacteria"/>
</dbReference>
<accession>A0A066UF53</accession>
<evidence type="ECO:0000256" key="3">
    <source>
        <dbReference type="ARBA" id="ARBA00022692"/>
    </source>
</evidence>
<evidence type="ECO:0000256" key="6">
    <source>
        <dbReference type="ARBA" id="ARBA00022840"/>
    </source>
</evidence>
<dbReference type="SUPFAM" id="SSF56784">
    <property type="entry name" value="HAD-like"/>
    <property type="match status" value="1"/>
</dbReference>
<comment type="similarity">
    <text evidence="2 10">Belongs to the cation transport ATPase (P-type) (TC 3.A.3) family. Type IB subfamily.</text>
</comment>
<dbReference type="PROSITE" id="PS00154">
    <property type="entry name" value="ATPASE_E1_E2"/>
    <property type="match status" value="1"/>
</dbReference>
<keyword evidence="5 10" id="KW-0547">Nucleotide-binding</keyword>
<dbReference type="Gene3D" id="1.20.1110.10">
    <property type="entry name" value="Calcium-transporting ATPase, transmembrane domain"/>
    <property type="match status" value="1"/>
</dbReference>
<evidence type="ECO:0000256" key="2">
    <source>
        <dbReference type="ARBA" id="ARBA00006024"/>
    </source>
</evidence>
<dbReference type="SFLD" id="SFLDG00002">
    <property type="entry name" value="C1.7:_P-type_atpase_like"/>
    <property type="match status" value="1"/>
</dbReference>
<evidence type="ECO:0000256" key="9">
    <source>
        <dbReference type="ARBA" id="ARBA00023136"/>
    </source>
</evidence>
<feature type="transmembrane region" description="Helical" evidence="10">
    <location>
        <begin position="188"/>
        <end position="207"/>
    </location>
</feature>
<dbReference type="EMBL" id="AOMT01000005">
    <property type="protein sequence ID" value="KDN26051.1"/>
    <property type="molecule type" value="Genomic_DNA"/>
</dbReference>
<dbReference type="SUPFAM" id="SSF81665">
    <property type="entry name" value="Calcium ATPase, transmembrane domain M"/>
    <property type="match status" value="1"/>
</dbReference>
<dbReference type="GO" id="GO:0055070">
    <property type="term" value="P:copper ion homeostasis"/>
    <property type="evidence" value="ECO:0007669"/>
    <property type="project" value="TreeGrafter"/>
</dbReference>
<dbReference type="SUPFAM" id="SSF55008">
    <property type="entry name" value="HMA, heavy metal-associated domain"/>
    <property type="match status" value="1"/>
</dbReference>
<dbReference type="InterPro" id="IPR023214">
    <property type="entry name" value="HAD_sf"/>
</dbReference>
<evidence type="ECO:0000256" key="4">
    <source>
        <dbReference type="ARBA" id="ARBA00022723"/>
    </source>
</evidence>
<dbReference type="InterPro" id="IPR001757">
    <property type="entry name" value="P_typ_ATPase"/>
</dbReference>
<proteinExistence type="inferred from homology"/>
<dbReference type="InterPro" id="IPR023299">
    <property type="entry name" value="ATPase_P-typ_cyto_dom_N"/>
</dbReference>
<dbReference type="InterPro" id="IPR023298">
    <property type="entry name" value="ATPase_P-typ_TM_dom_sf"/>
</dbReference>
<keyword evidence="8 10" id="KW-1133">Transmembrane helix</keyword>
<dbReference type="GO" id="GO:0016887">
    <property type="term" value="F:ATP hydrolysis activity"/>
    <property type="evidence" value="ECO:0007669"/>
    <property type="project" value="InterPro"/>
</dbReference>
<dbReference type="GO" id="GO:0012505">
    <property type="term" value="C:endomembrane system"/>
    <property type="evidence" value="ECO:0007669"/>
    <property type="project" value="UniProtKB-SubCell"/>
</dbReference>
<dbReference type="InterPro" id="IPR036163">
    <property type="entry name" value="HMA_dom_sf"/>
</dbReference>
<dbReference type="GO" id="GO:0005507">
    <property type="term" value="F:copper ion binding"/>
    <property type="evidence" value="ECO:0007669"/>
    <property type="project" value="TreeGrafter"/>
</dbReference>
<comment type="caution">
    <text evidence="12">The sequence shown here is derived from an EMBL/GenBank/DDBJ whole genome shotgun (WGS) entry which is preliminary data.</text>
</comment>
<dbReference type="Gene3D" id="3.40.1110.10">
    <property type="entry name" value="Calcium-transporting ATPase, cytoplasmic domain N"/>
    <property type="match status" value="1"/>
</dbReference>
<dbReference type="SUPFAM" id="SSF81660">
    <property type="entry name" value="Metal cation-transporting ATPase, ATP-binding domain N"/>
    <property type="match status" value="1"/>
</dbReference>
<dbReference type="InterPro" id="IPR018303">
    <property type="entry name" value="ATPase_P-typ_P_site"/>
</dbReference>
<dbReference type="AlphaFoldDB" id="A0A066UF53"/>
<dbReference type="PANTHER" id="PTHR43520:SF8">
    <property type="entry name" value="P-TYPE CU(+) TRANSPORTER"/>
    <property type="match status" value="1"/>
</dbReference>
<name>A0A066UF53_9GAMM</name>
<dbReference type="SFLD" id="SFLDS00003">
    <property type="entry name" value="Haloacid_Dehalogenase"/>
    <property type="match status" value="1"/>
</dbReference>
<dbReference type="SUPFAM" id="SSF81653">
    <property type="entry name" value="Calcium ATPase, transduction domain A"/>
    <property type="match status" value="1"/>
</dbReference>
<keyword evidence="6 10" id="KW-0067">ATP-binding</keyword>
<feature type="transmembrane region" description="Helical" evidence="10">
    <location>
        <begin position="716"/>
        <end position="734"/>
    </location>
</feature>
<evidence type="ECO:0000256" key="1">
    <source>
        <dbReference type="ARBA" id="ARBA00004127"/>
    </source>
</evidence>
<keyword evidence="4 10" id="KW-0479">Metal-binding</keyword>
<keyword evidence="3 10" id="KW-0812">Transmembrane</keyword>
<sequence length="741" mass="78641">MSDNQNNNTTPLSKTQEARYAITGMTCQVCANRLEKVLNKNPSVDLAQVNFATETLNIRYHDADAQDIQAWIKKTGFEGQLIDDAPKLRQAPSMPWRLIVLWVLSLPFWVGMVGMMVGSHALMPPVWMQFVLASVVQFCFGWAFYKGAWASILGGLANMDVLVALGTSAIWAYSTYMWLTSDHGGHGLVYFEASVMVIAFVSLGKYLEARTKQQSLNSLSMLMDLVPDTVQRKAGDGWSAVSVKDIKVGDVLLARVGDRIGVDGVVTMGAGFTDEAHLTGESTALAKTAGDGVLAGSAVVDGGFEYRATATGGETALGDMVRALDEAQGTKADIARLADKVAGVFVPVVVGIALVVFFGNWVILGSFDEALMRAVSVLVIACPCALGLATPAAIMAGMGTAARYGVRFKDAPSLEMAGRIDTMVFDKTGTLTMGQPSIRATYLSDGMDENDALGITASLEQHASHPLANALVKSALTQGLNLTDVKNPTTVVGQGLMGEVAGVGMVKVGTPQFAGFDHFDETVINPANAKNVRYVGAYDDNIWQIASIVAVSVNDVPVAAYALMDEIKKNAKDTIDQLKQDGIDVIIMSGDHQGVVDDVAARLGITSAYGKLSPRDKAQKISKLKQEGKTVAMVGDGVNDAPAMAEAQVSFSVHDASSIAKHTSSAELVGDSVTHARHAQHIALATLNNIKQNLFFAFVYNCIGIVAAAFGLLNPIIAAAAMALSSISVLMNALRLKRLKI</sequence>
<dbReference type="NCBIfam" id="TIGR01494">
    <property type="entry name" value="ATPase_P-type"/>
    <property type="match status" value="2"/>
</dbReference>
<keyword evidence="13" id="KW-1185">Reference proteome</keyword>
<dbReference type="Proteomes" id="UP000035860">
    <property type="component" value="Unassembled WGS sequence"/>
</dbReference>
<dbReference type="GO" id="GO:0005886">
    <property type="term" value="C:plasma membrane"/>
    <property type="evidence" value="ECO:0007669"/>
    <property type="project" value="UniProtKB-SubCell"/>
</dbReference>
<evidence type="ECO:0000256" key="8">
    <source>
        <dbReference type="ARBA" id="ARBA00022989"/>
    </source>
</evidence>
<evidence type="ECO:0000256" key="5">
    <source>
        <dbReference type="ARBA" id="ARBA00022741"/>
    </source>
</evidence>
<reference evidence="12 13" key="1">
    <citation type="journal article" date="2014" name="Genome Announc.">
        <title>Draft Genome Sequence of Moraxella bovoculi Strain 237T (ATCC BAA-1259T) Isolated from a Calf with Infectious Bovine Keratoconjunctivitis.</title>
        <authorList>
            <person name="Calcutt M.J."/>
            <person name="Foecking M.F."/>
            <person name="Martin N.T."/>
            <person name="Mhlanga-Mutangadura T."/>
            <person name="Reilly T.J."/>
        </authorList>
    </citation>
    <scope>NUCLEOTIDE SEQUENCE [LARGE SCALE GENOMIC DNA]</scope>
    <source>
        <strain evidence="12 13">237</strain>
    </source>
</reference>
<dbReference type="GO" id="GO:0043682">
    <property type="term" value="F:P-type divalent copper transporter activity"/>
    <property type="evidence" value="ECO:0007669"/>
    <property type="project" value="TreeGrafter"/>
</dbReference>
<dbReference type="InterPro" id="IPR059000">
    <property type="entry name" value="ATPase_P-type_domA"/>
</dbReference>
<dbReference type="RefSeq" id="WP_036362936.1">
    <property type="nucleotide sequence ID" value="NZ_AOMT01000005.1"/>
</dbReference>